<evidence type="ECO:0000313" key="2">
    <source>
        <dbReference type="EMBL" id="RVX68523.1"/>
    </source>
</evidence>
<dbReference type="Proteomes" id="UP000288859">
    <property type="component" value="Unassembled WGS sequence"/>
</dbReference>
<feature type="transmembrane region" description="Helical" evidence="1">
    <location>
        <begin position="198"/>
        <end position="221"/>
    </location>
</feature>
<feature type="transmembrane region" description="Helical" evidence="1">
    <location>
        <begin position="481"/>
        <end position="503"/>
    </location>
</feature>
<dbReference type="AlphaFoldDB" id="A0A438MZE1"/>
<dbReference type="InterPro" id="IPR021840">
    <property type="entry name" value="DUF3433"/>
</dbReference>
<proteinExistence type="predicted"/>
<feature type="transmembrane region" description="Helical" evidence="1">
    <location>
        <begin position="385"/>
        <end position="404"/>
    </location>
</feature>
<dbReference type="EMBL" id="NAJM01000037">
    <property type="protein sequence ID" value="RVX68523.1"/>
    <property type="molecule type" value="Genomic_DNA"/>
</dbReference>
<comment type="caution">
    <text evidence="2">The sequence shown here is derived from an EMBL/GenBank/DDBJ whole genome shotgun (WGS) entry which is preliminary data.</text>
</comment>
<keyword evidence="1" id="KW-0472">Membrane</keyword>
<dbReference type="OrthoDB" id="5428901at2759"/>
<dbReference type="PANTHER" id="PTHR37544:SF3">
    <property type="entry name" value="SPRAY"/>
    <property type="match status" value="1"/>
</dbReference>
<keyword evidence="1" id="KW-0812">Transmembrane</keyword>
<sequence length="590" mass="64202">MAFFSHRDGYRPASIRPAYMIALVFLNVLFVCLAGLSLHAKGGTSINETPTADCPDCFGAPPPSSWTNFLNITTGEYFLGTYLAPITAVLYRVLWSSLHRNLLLVTPYRHLLRPEGASAAETVCFEPNGWAGIFGSLRHGKKSAVAIIAAILTLLTTLAVPISSEAVTFKVRADVKGGCSASENNSDECTPSLAFNKALLGVLLGIAVLDATFLTVLAWSVRRLKSVLSRDPSSIAAVASLMNHPTVSTALKGIPGNATSKAVRDTLRGTTWRLAASPSTSSLHLIVTRGLPAIELQETEQTDSIEFKYNPDIPYSPVSQTESQMTALPDDSANMSRKRWTRRTLILGFFVILASVFSVVAYYRWTRDLQTGFEHFMDSQRRGVRFLWTAIGLGISAGWSLIEYEARQQEPYQRLMRGPTAGRDSIMMTTTTLPVTALPTNLVRRHWFLACMSLNAVLGDVITTTLAAIPYSSSTSYRGFQVSVIVSLTILGIMMLSSFWLLFRPHSILPRAPTSIAATMTYLHGSSLVAALHGFVSTCDSVPGTRDSRATEEPLRDSAALYAMRPIIDGPGITRLVVDKVNNGPGNSRN</sequence>
<feature type="transmembrane region" description="Helical" evidence="1">
    <location>
        <begin position="21"/>
        <end position="40"/>
    </location>
</feature>
<dbReference type="VEuPathDB" id="FungiDB:PV10_02261"/>
<protein>
    <submittedName>
        <fullName evidence="2">Uncharacterized protein</fullName>
    </submittedName>
</protein>
<feature type="transmembrane region" description="Helical" evidence="1">
    <location>
        <begin position="447"/>
        <end position="469"/>
    </location>
</feature>
<dbReference type="PANTHER" id="PTHR37544">
    <property type="entry name" value="SPRAY-RELATED"/>
    <property type="match status" value="1"/>
</dbReference>
<feature type="transmembrane region" description="Helical" evidence="1">
    <location>
        <begin position="144"/>
        <end position="162"/>
    </location>
</feature>
<gene>
    <name evidence="2" type="ORF">B0A52_07947</name>
</gene>
<organism evidence="2 3">
    <name type="scientific">Exophiala mesophila</name>
    <name type="common">Black yeast-like fungus</name>
    <dbReference type="NCBI Taxonomy" id="212818"/>
    <lineage>
        <taxon>Eukaryota</taxon>
        <taxon>Fungi</taxon>
        <taxon>Dikarya</taxon>
        <taxon>Ascomycota</taxon>
        <taxon>Pezizomycotina</taxon>
        <taxon>Eurotiomycetes</taxon>
        <taxon>Chaetothyriomycetidae</taxon>
        <taxon>Chaetothyriales</taxon>
        <taxon>Herpotrichiellaceae</taxon>
        <taxon>Exophiala</taxon>
    </lineage>
</organism>
<keyword evidence="1" id="KW-1133">Transmembrane helix</keyword>
<feature type="transmembrane region" description="Helical" evidence="1">
    <location>
        <begin position="345"/>
        <end position="365"/>
    </location>
</feature>
<evidence type="ECO:0000313" key="3">
    <source>
        <dbReference type="Proteomes" id="UP000288859"/>
    </source>
</evidence>
<name>A0A438MZE1_EXOME</name>
<dbReference type="Pfam" id="PF11915">
    <property type="entry name" value="DUF3433"/>
    <property type="match status" value="2"/>
</dbReference>
<accession>A0A438MZE1</accession>
<evidence type="ECO:0000256" key="1">
    <source>
        <dbReference type="SAM" id="Phobius"/>
    </source>
</evidence>
<reference evidence="2 3" key="1">
    <citation type="submission" date="2017-03" db="EMBL/GenBank/DDBJ databases">
        <title>Genomes of endolithic fungi from Antarctica.</title>
        <authorList>
            <person name="Coleine C."/>
            <person name="Masonjones S."/>
            <person name="Stajich J.E."/>
        </authorList>
    </citation>
    <scope>NUCLEOTIDE SEQUENCE [LARGE SCALE GENOMIC DNA]</scope>
    <source>
        <strain evidence="2 3">CCFEE 6314</strain>
    </source>
</reference>